<reference evidence="2 3" key="1">
    <citation type="journal article" date="2019" name="Int. J. Syst. Evol. Microbiol.">
        <title>The Global Catalogue of Microorganisms (GCM) 10K type strain sequencing project: providing services to taxonomists for standard genome sequencing and annotation.</title>
        <authorList>
            <consortium name="The Broad Institute Genomics Platform"/>
            <consortium name="The Broad Institute Genome Sequencing Center for Infectious Disease"/>
            <person name="Wu L."/>
            <person name="Ma J."/>
        </authorList>
    </citation>
    <scope>NUCLEOTIDE SEQUENCE [LARGE SCALE GENOMIC DNA]</scope>
    <source>
        <strain evidence="2 3">JCM 15395</strain>
    </source>
</reference>
<organism evidence="2 3">
    <name type="scientific">Virgibacillus siamensis</name>
    <dbReference type="NCBI Taxonomy" id="480071"/>
    <lineage>
        <taxon>Bacteria</taxon>
        <taxon>Bacillati</taxon>
        <taxon>Bacillota</taxon>
        <taxon>Bacilli</taxon>
        <taxon>Bacillales</taxon>
        <taxon>Bacillaceae</taxon>
        <taxon>Virgibacillus</taxon>
    </lineage>
</organism>
<dbReference type="Proteomes" id="UP001500866">
    <property type="component" value="Unassembled WGS sequence"/>
</dbReference>
<accession>A0ABN1GLF2</accession>
<name>A0ABN1GLF2_9BACI</name>
<evidence type="ECO:0000259" key="1">
    <source>
        <dbReference type="Pfam" id="PF21818"/>
    </source>
</evidence>
<feature type="domain" description="DUF6884" evidence="1">
    <location>
        <begin position="21"/>
        <end position="141"/>
    </location>
</feature>
<keyword evidence="3" id="KW-1185">Reference proteome</keyword>
<comment type="caution">
    <text evidence="2">The sequence shown here is derived from an EMBL/GenBank/DDBJ whole genome shotgun (WGS) entry which is preliminary data.</text>
</comment>
<dbReference type="InterPro" id="IPR049251">
    <property type="entry name" value="DUF6884"/>
</dbReference>
<evidence type="ECO:0000313" key="2">
    <source>
        <dbReference type="EMBL" id="GAA0613955.1"/>
    </source>
</evidence>
<protein>
    <recommendedName>
        <fullName evidence="1">DUF6884 domain-containing protein</fullName>
    </recommendedName>
</protein>
<dbReference type="EMBL" id="BAAADS010000025">
    <property type="protein sequence ID" value="GAA0613955.1"/>
    <property type="molecule type" value="Genomic_DNA"/>
</dbReference>
<gene>
    <name evidence="2" type="ORF">GCM10009001_33990</name>
</gene>
<dbReference type="Pfam" id="PF21818">
    <property type="entry name" value="DUF6884"/>
    <property type="match status" value="1"/>
</dbReference>
<dbReference type="RefSeq" id="WP_343815879.1">
    <property type="nucleotide sequence ID" value="NZ_BAAADS010000025.1"/>
</dbReference>
<proteinExistence type="predicted"/>
<sequence length="157" mass="18093">MKQLSVIPCGRKKIWDRYENTGAVTAREAYIGTLHHLCRNYAEAFTDAWVVLSAKHGFLFPEDIVPGQYNVTFNQKSDEIITGDNLRAQVRKKQLDQFDMLVVLTGKKYKPVINSVFDSDHRRIYPLLQYSGIGYMQQALKKAVQENEPIHMKDRSS</sequence>
<evidence type="ECO:0000313" key="3">
    <source>
        <dbReference type="Proteomes" id="UP001500866"/>
    </source>
</evidence>